<dbReference type="Proteomes" id="UP000070434">
    <property type="component" value="Chromosome 1"/>
</dbReference>
<protein>
    <submittedName>
        <fullName evidence="2">Uncharacterized protein</fullName>
    </submittedName>
</protein>
<feature type="region of interest" description="Disordered" evidence="1">
    <location>
        <begin position="50"/>
        <end position="71"/>
    </location>
</feature>
<dbReference type="EMBL" id="LNJP01000001">
    <property type="protein sequence ID" value="KWZ35575.1"/>
    <property type="molecule type" value="Genomic_DNA"/>
</dbReference>
<comment type="caution">
    <text evidence="2">The sequence shown here is derived from an EMBL/GenBank/DDBJ whole genome shotgun (WGS) entry which is preliminary data.</text>
</comment>
<reference evidence="2 3" key="1">
    <citation type="submission" date="2015-11" db="EMBL/GenBank/DDBJ databases">
        <authorList>
            <person name="Sahl J."/>
            <person name="Wagner D."/>
            <person name="Keim P."/>
        </authorList>
    </citation>
    <scope>NUCLEOTIDE SEQUENCE [LARGE SCALE GENOMIC DNA]</scope>
    <source>
        <strain evidence="2 3">AZ-4-2-10-S1-D7</strain>
    </source>
</reference>
<evidence type="ECO:0000256" key="1">
    <source>
        <dbReference type="SAM" id="MobiDB-lite"/>
    </source>
</evidence>
<evidence type="ECO:0000313" key="2">
    <source>
        <dbReference type="EMBL" id="KWZ35575.1"/>
    </source>
</evidence>
<accession>A0AAW3Q139</accession>
<sequence>MAETTKRRARATRGACLSNDAALIYEPFAGRHAVPDCCSLPFDTTLSADTASTVPTDFSTDSAEGRSPPAIRHPAEVEVEMDVGQSSGFRAVGPGLVLHATLSAGVAATAGIASISARTPIVRTVLVIDGPRLNSPRA</sequence>
<proteinExistence type="predicted"/>
<dbReference type="AlphaFoldDB" id="A0AAW3Q139"/>
<feature type="compositionally biased region" description="Polar residues" evidence="1">
    <location>
        <begin position="50"/>
        <end position="62"/>
    </location>
</feature>
<name>A0AAW3Q139_9BURK</name>
<evidence type="ECO:0000313" key="3">
    <source>
        <dbReference type="Proteomes" id="UP000070434"/>
    </source>
</evidence>
<organism evidence="2 3">
    <name type="scientific">Burkholderia anthina</name>
    <dbReference type="NCBI Taxonomy" id="179879"/>
    <lineage>
        <taxon>Bacteria</taxon>
        <taxon>Pseudomonadati</taxon>
        <taxon>Pseudomonadota</taxon>
        <taxon>Betaproteobacteria</taxon>
        <taxon>Burkholderiales</taxon>
        <taxon>Burkholderiaceae</taxon>
        <taxon>Burkholderia</taxon>
        <taxon>Burkholderia cepacia complex</taxon>
    </lineage>
</organism>
<gene>
    <name evidence="2" type="ORF">WS64_08505</name>
</gene>